<feature type="non-terminal residue" evidence="1">
    <location>
        <position position="73"/>
    </location>
</feature>
<dbReference type="InterPro" id="IPR050509">
    <property type="entry name" value="CoA-transferase_III"/>
</dbReference>
<name>A0A6G3WKR3_9ACTN</name>
<dbReference type="SUPFAM" id="SSF89796">
    <property type="entry name" value="CoA-transferase family III (CaiB/BaiF)"/>
    <property type="match status" value="1"/>
</dbReference>
<proteinExistence type="predicted"/>
<keyword evidence="1" id="KW-0808">Transferase</keyword>
<dbReference type="InterPro" id="IPR003673">
    <property type="entry name" value="CoA-Trfase_fam_III"/>
</dbReference>
<dbReference type="AlphaFoldDB" id="A0A6G3WKR3"/>
<protein>
    <submittedName>
        <fullName evidence="1">CoA transferase</fullName>
    </submittedName>
</protein>
<evidence type="ECO:0000313" key="1">
    <source>
        <dbReference type="EMBL" id="NEE06061.1"/>
    </source>
</evidence>
<dbReference type="Gene3D" id="3.40.50.10540">
    <property type="entry name" value="Crotonobetainyl-coa:carnitine coa-transferase, domain 1"/>
    <property type="match status" value="1"/>
</dbReference>
<dbReference type="Pfam" id="PF02515">
    <property type="entry name" value="CoA_transf_3"/>
    <property type="match status" value="1"/>
</dbReference>
<sequence>MAKGPRSGHGPLTGVRVVELAGIGPGPFAAMLLADLGADVVRVDRPGGAGLGIDPASDLTNRNKRSVLLDLKS</sequence>
<comment type="caution">
    <text evidence="1">The sequence shown here is derived from an EMBL/GenBank/DDBJ whole genome shotgun (WGS) entry which is preliminary data.</text>
</comment>
<dbReference type="EMBL" id="JAAGMN010000600">
    <property type="protein sequence ID" value="NEE06061.1"/>
    <property type="molecule type" value="Genomic_DNA"/>
</dbReference>
<dbReference type="PANTHER" id="PTHR48228">
    <property type="entry name" value="SUCCINYL-COA--D-CITRAMALATE COA-TRANSFERASE"/>
    <property type="match status" value="1"/>
</dbReference>
<organism evidence="1">
    <name type="scientific">Streptomyces sp. SID7499</name>
    <dbReference type="NCBI Taxonomy" id="2706086"/>
    <lineage>
        <taxon>Bacteria</taxon>
        <taxon>Bacillati</taxon>
        <taxon>Actinomycetota</taxon>
        <taxon>Actinomycetes</taxon>
        <taxon>Kitasatosporales</taxon>
        <taxon>Streptomycetaceae</taxon>
        <taxon>Streptomyces</taxon>
    </lineage>
</organism>
<accession>A0A6G3WKR3</accession>
<dbReference type="PANTHER" id="PTHR48228:SF5">
    <property type="entry name" value="ALPHA-METHYLACYL-COA RACEMASE"/>
    <property type="match status" value="1"/>
</dbReference>
<dbReference type="GO" id="GO:0016740">
    <property type="term" value="F:transferase activity"/>
    <property type="evidence" value="ECO:0007669"/>
    <property type="project" value="UniProtKB-KW"/>
</dbReference>
<dbReference type="InterPro" id="IPR023606">
    <property type="entry name" value="CoA-Trfase_III_dom_1_sf"/>
</dbReference>
<reference evidence="1" key="1">
    <citation type="submission" date="2020-01" db="EMBL/GenBank/DDBJ databases">
        <title>Insect and environment-associated Actinomycetes.</title>
        <authorList>
            <person name="Currrie C."/>
            <person name="Chevrette M."/>
            <person name="Carlson C."/>
            <person name="Stubbendieck R."/>
            <person name="Wendt-Pienkowski E."/>
        </authorList>
    </citation>
    <scope>NUCLEOTIDE SEQUENCE</scope>
    <source>
        <strain evidence="1">SID7499</strain>
    </source>
</reference>
<gene>
    <name evidence="1" type="ORF">G3M58_06405</name>
</gene>